<evidence type="ECO:0000313" key="1">
    <source>
        <dbReference type="EMBL" id="SDE23560.1"/>
    </source>
</evidence>
<dbReference type="STRING" id="57664.SAMN05661003_105122"/>
<dbReference type="RefSeq" id="WP_092077775.1">
    <property type="nucleotide sequence ID" value="NZ_CALFZY010000008.1"/>
</dbReference>
<gene>
    <name evidence="1" type="ORF">SAMN05661003_105122</name>
</gene>
<reference evidence="2" key="1">
    <citation type="submission" date="2016-10" db="EMBL/GenBank/DDBJ databases">
        <authorList>
            <person name="Varghese N."/>
            <person name="Submissions S."/>
        </authorList>
    </citation>
    <scope>NUCLEOTIDE SEQUENCE [LARGE SCALE GENOMIC DNA]</scope>
    <source>
        <strain evidence="2">DSM 8987</strain>
    </source>
</reference>
<dbReference type="Proteomes" id="UP000243205">
    <property type="component" value="Unassembled WGS sequence"/>
</dbReference>
<organism evidence="1 2">
    <name type="scientific">Desulfuromonas thiophila</name>
    <dbReference type="NCBI Taxonomy" id="57664"/>
    <lineage>
        <taxon>Bacteria</taxon>
        <taxon>Pseudomonadati</taxon>
        <taxon>Thermodesulfobacteriota</taxon>
        <taxon>Desulfuromonadia</taxon>
        <taxon>Desulfuromonadales</taxon>
        <taxon>Desulfuromonadaceae</taxon>
        <taxon>Desulfuromonas</taxon>
    </lineage>
</organism>
<sequence>MPALTFELHLNTQQFLRYYQGQASQVVVICSNGQRLRLPAANLRSFLRQDGIHGWFRIHFDDNHKLIRLERLSAP</sequence>
<protein>
    <recommendedName>
        <fullName evidence="3">DUF2835 domain-containing protein</fullName>
    </recommendedName>
</protein>
<dbReference type="AlphaFoldDB" id="A0A1G7B9R9"/>
<proteinExistence type="predicted"/>
<evidence type="ECO:0000313" key="2">
    <source>
        <dbReference type="Proteomes" id="UP000243205"/>
    </source>
</evidence>
<accession>A0A1G7B9R9</accession>
<dbReference type="Pfam" id="PF11197">
    <property type="entry name" value="DUF2835"/>
    <property type="match status" value="1"/>
</dbReference>
<keyword evidence="2" id="KW-1185">Reference proteome</keyword>
<dbReference type="OrthoDB" id="5600793at2"/>
<dbReference type="EMBL" id="FNAQ01000005">
    <property type="protein sequence ID" value="SDE23560.1"/>
    <property type="molecule type" value="Genomic_DNA"/>
</dbReference>
<name>A0A1G7B9R9_9BACT</name>
<dbReference type="InterPro" id="IPR021363">
    <property type="entry name" value="DUF2835"/>
</dbReference>
<evidence type="ECO:0008006" key="3">
    <source>
        <dbReference type="Google" id="ProtNLM"/>
    </source>
</evidence>